<sequence>MLLTIDAGNPCPPVAPSTTPGPDLGREPARKRCRPCC</sequence>
<keyword evidence="3" id="KW-1185">Reference proteome</keyword>
<organism evidence="2 3">
    <name type="scientific">Streptomyces demainii</name>
    <dbReference type="NCBI Taxonomy" id="588122"/>
    <lineage>
        <taxon>Bacteria</taxon>
        <taxon>Bacillati</taxon>
        <taxon>Actinomycetota</taxon>
        <taxon>Actinomycetes</taxon>
        <taxon>Kitasatosporales</taxon>
        <taxon>Streptomycetaceae</taxon>
        <taxon>Streptomyces</taxon>
    </lineage>
</organism>
<comment type="caution">
    <text evidence="2">The sequence shown here is derived from an EMBL/GenBank/DDBJ whole genome shotgun (WGS) entry which is preliminary data.</text>
</comment>
<proteinExistence type="predicted"/>
<evidence type="ECO:0000256" key="1">
    <source>
        <dbReference type="SAM" id="MobiDB-lite"/>
    </source>
</evidence>
<evidence type="ECO:0000313" key="3">
    <source>
        <dbReference type="Proteomes" id="UP001234880"/>
    </source>
</evidence>
<dbReference type="Proteomes" id="UP001234880">
    <property type="component" value="Unassembled WGS sequence"/>
</dbReference>
<dbReference type="EMBL" id="JAURUE010000001">
    <property type="protein sequence ID" value="MDP9609070.1"/>
    <property type="molecule type" value="Genomic_DNA"/>
</dbReference>
<evidence type="ECO:0000313" key="2">
    <source>
        <dbReference type="EMBL" id="MDP9609070.1"/>
    </source>
</evidence>
<gene>
    <name evidence="2" type="ORF">JOF35_001347</name>
</gene>
<name>A0ABT9KKX4_9ACTN</name>
<accession>A0ABT9KKX4</accession>
<reference evidence="2 3" key="1">
    <citation type="submission" date="2023-07" db="EMBL/GenBank/DDBJ databases">
        <title>Sequencing the genomes of 1000 actinobacteria strains.</title>
        <authorList>
            <person name="Klenk H.-P."/>
        </authorList>
    </citation>
    <scope>NUCLEOTIDE SEQUENCE [LARGE SCALE GENOMIC DNA]</scope>
    <source>
        <strain evidence="2 3">DSM 41600</strain>
    </source>
</reference>
<feature type="region of interest" description="Disordered" evidence="1">
    <location>
        <begin position="1"/>
        <end position="28"/>
    </location>
</feature>
<protein>
    <submittedName>
        <fullName evidence="2">Uncharacterized protein</fullName>
    </submittedName>
</protein>